<keyword evidence="1" id="KW-0812">Transmembrane</keyword>
<feature type="transmembrane region" description="Helical" evidence="1">
    <location>
        <begin position="6"/>
        <end position="22"/>
    </location>
</feature>
<dbReference type="Proteomes" id="UP001141183">
    <property type="component" value="Unassembled WGS sequence"/>
</dbReference>
<feature type="transmembrane region" description="Helical" evidence="1">
    <location>
        <begin position="101"/>
        <end position="123"/>
    </location>
</feature>
<dbReference type="EMBL" id="JAMRYU010000004">
    <property type="protein sequence ID" value="MDC4239648.1"/>
    <property type="molecule type" value="Genomic_DNA"/>
</dbReference>
<proteinExistence type="predicted"/>
<protein>
    <submittedName>
        <fullName evidence="2">Uncharacterized protein</fullName>
    </submittedName>
</protein>
<reference evidence="2" key="1">
    <citation type="submission" date="2022-05" db="EMBL/GenBank/DDBJ databases">
        <title>Draft genome sequence of Clostridium tertium strain CP3 isolated from Peru.</title>
        <authorList>
            <person name="Hurtado R."/>
            <person name="Lima L."/>
            <person name="Sousa T."/>
            <person name="Jaiswal A.K."/>
            <person name="Tiwari S."/>
            <person name="Maturrano L."/>
            <person name="Brenig B."/>
            <person name="Azevedo V."/>
        </authorList>
    </citation>
    <scope>NUCLEOTIDE SEQUENCE</scope>
    <source>
        <strain evidence="2">CP3</strain>
    </source>
</reference>
<keyword evidence="3" id="KW-1185">Reference proteome</keyword>
<accession>A0A9X4B1Y7</accession>
<sequence>MESFIGFLGILISIGTLAWTIYTDTRLKDNSNSVDNSINNNYINKSKTTTTINKVNTTNYTYINKTSSSNKSSDDSQFDLTFMIICFVVGSILYSKYSRVIIFSTSLLGIVSLISSIICSLLLIKRRLLPHRNYIFNFISYMIIFICILFVSKPLYNYDAVSNVENLLRSGSGFLNVFSSNSSGVVSLGCKIGSVGIIISYFIMSFKIILVTYKSIKNYNPIAPISWNYITASLVVFVILLLFSTGYFVSIFDKLRTITL</sequence>
<keyword evidence="1" id="KW-0472">Membrane</keyword>
<organism evidence="2 3">
    <name type="scientific">Clostridium tertium</name>
    <dbReference type="NCBI Taxonomy" id="1559"/>
    <lineage>
        <taxon>Bacteria</taxon>
        <taxon>Bacillati</taxon>
        <taxon>Bacillota</taxon>
        <taxon>Clostridia</taxon>
        <taxon>Eubacteriales</taxon>
        <taxon>Clostridiaceae</taxon>
        <taxon>Clostridium</taxon>
    </lineage>
</organism>
<comment type="caution">
    <text evidence="2">The sequence shown here is derived from an EMBL/GenBank/DDBJ whole genome shotgun (WGS) entry which is preliminary data.</text>
</comment>
<evidence type="ECO:0000313" key="2">
    <source>
        <dbReference type="EMBL" id="MDC4239648.1"/>
    </source>
</evidence>
<feature type="transmembrane region" description="Helical" evidence="1">
    <location>
        <begin position="135"/>
        <end position="156"/>
    </location>
</feature>
<feature type="transmembrane region" description="Helical" evidence="1">
    <location>
        <begin position="225"/>
        <end position="252"/>
    </location>
</feature>
<gene>
    <name evidence="2" type="ORF">NE398_05660</name>
</gene>
<name>A0A9X4B1Y7_9CLOT</name>
<evidence type="ECO:0000313" key="3">
    <source>
        <dbReference type="Proteomes" id="UP001141183"/>
    </source>
</evidence>
<dbReference type="RefSeq" id="WP_272470122.1">
    <property type="nucleotide sequence ID" value="NZ_JAMRYU010000004.1"/>
</dbReference>
<dbReference type="AlphaFoldDB" id="A0A9X4B1Y7"/>
<feature type="transmembrane region" description="Helical" evidence="1">
    <location>
        <begin position="192"/>
        <end position="213"/>
    </location>
</feature>
<feature type="transmembrane region" description="Helical" evidence="1">
    <location>
        <begin position="78"/>
        <end position="95"/>
    </location>
</feature>
<evidence type="ECO:0000256" key="1">
    <source>
        <dbReference type="SAM" id="Phobius"/>
    </source>
</evidence>
<keyword evidence="1" id="KW-1133">Transmembrane helix</keyword>